<evidence type="ECO:0000313" key="3">
    <source>
        <dbReference type="EMBL" id="OBS23219.1"/>
    </source>
</evidence>
<dbReference type="PANTHER" id="PTHR33112">
    <property type="entry name" value="DOMAIN PROTEIN, PUTATIVE-RELATED"/>
    <property type="match status" value="1"/>
</dbReference>
<dbReference type="EMBL" id="LYXU01000002">
    <property type="protein sequence ID" value="OBS23219.1"/>
    <property type="molecule type" value="Genomic_DNA"/>
</dbReference>
<evidence type="ECO:0000313" key="4">
    <source>
        <dbReference type="Proteomes" id="UP000091967"/>
    </source>
</evidence>
<feature type="region of interest" description="Disordered" evidence="1">
    <location>
        <begin position="44"/>
        <end position="85"/>
    </location>
</feature>
<dbReference type="STRING" id="36050.A0A1B8ARN3"/>
<organism evidence="3 4">
    <name type="scientific">Fusarium poae</name>
    <dbReference type="NCBI Taxonomy" id="36050"/>
    <lineage>
        <taxon>Eukaryota</taxon>
        <taxon>Fungi</taxon>
        <taxon>Dikarya</taxon>
        <taxon>Ascomycota</taxon>
        <taxon>Pezizomycotina</taxon>
        <taxon>Sordariomycetes</taxon>
        <taxon>Hypocreomycetidae</taxon>
        <taxon>Hypocreales</taxon>
        <taxon>Nectriaceae</taxon>
        <taxon>Fusarium</taxon>
    </lineage>
</organism>
<feature type="compositionally biased region" description="Basic and acidic residues" evidence="1">
    <location>
        <begin position="68"/>
        <end position="77"/>
    </location>
</feature>
<dbReference type="Gene3D" id="3.40.50.1010">
    <property type="entry name" value="5'-nuclease"/>
    <property type="match status" value="1"/>
</dbReference>
<accession>A0A1B8ARN3</accession>
<evidence type="ECO:0000256" key="1">
    <source>
        <dbReference type="SAM" id="MobiDB-lite"/>
    </source>
</evidence>
<dbReference type="AlphaFoldDB" id="A0A1B8ARN3"/>
<name>A0A1B8ARN3_FUSPO</name>
<feature type="compositionally biased region" description="Basic and acidic residues" evidence="1">
    <location>
        <begin position="49"/>
        <end position="58"/>
    </location>
</feature>
<protein>
    <recommendedName>
        <fullName evidence="2">Heterokaryon incompatibility domain-containing protein</fullName>
    </recommendedName>
</protein>
<feature type="domain" description="Heterokaryon incompatibility" evidence="2">
    <location>
        <begin position="166"/>
        <end position="312"/>
    </location>
</feature>
<comment type="caution">
    <text evidence="3">The sequence shown here is derived from an EMBL/GenBank/DDBJ whole genome shotgun (WGS) entry which is preliminary data.</text>
</comment>
<dbReference type="Pfam" id="PF06985">
    <property type="entry name" value="HET"/>
    <property type="match status" value="1"/>
</dbReference>
<dbReference type="Proteomes" id="UP000091967">
    <property type="component" value="Unassembled WGS sequence"/>
</dbReference>
<reference evidence="3 4" key="1">
    <citation type="submission" date="2016-06" db="EMBL/GenBank/DDBJ databases">
        <title>Living apart together: crosstalk between the core and supernumerary genomes in a fungal plant pathogen.</title>
        <authorList>
            <person name="Vanheule A."/>
            <person name="Audenaert K."/>
            <person name="Warris S."/>
            <person name="Van De Geest H."/>
            <person name="Schijlen E."/>
            <person name="Hofte M."/>
            <person name="De Saeger S."/>
            <person name="Haesaert G."/>
            <person name="Waalwijk C."/>
            <person name="Van Der Lee T."/>
        </authorList>
    </citation>
    <scope>NUCLEOTIDE SEQUENCE [LARGE SCALE GENOMIC DNA]</scope>
    <source>
        <strain evidence="3 4">2516</strain>
    </source>
</reference>
<proteinExistence type="predicted"/>
<keyword evidence="4" id="KW-1185">Reference proteome</keyword>
<dbReference type="PANTHER" id="PTHR33112:SF10">
    <property type="entry name" value="TOL"/>
    <property type="match status" value="1"/>
</dbReference>
<sequence>MPTVKHHRTFSELERSCDQGCPLCQNIRVTLVYDGVDLATDGPVPWGISEDRSVDPKSKRPRYRKRPKYDMLDDKRTKSPGQTLPTVRRLAPDTLEDDLEILVENINQWLTACTISGKHEKCTLLDWRTTSSVPTRLIDVGTQDEDILRLIESHTEYPRDGMKPLYLILSYRWGEGNRSARTTENNVEQRKTNMDLREFPKTIRDAIELTRRMKIRYLWVDAVCIIQPDNDEEIEDWMKESANMATYYSNSYICIAASSAEDSSEGILIERQVAKFPFREWCDPDGRPIKSPHDSRRIFRNPLLERGWCLQEWLLSPRILHWTKNGLIWQCRHGFFWEGQKDFCEEGPERISGHSGIPSRFINDCPFKMGLSDQASTSISHILESTKNHALGYHWSYLIQSYNQMNLTKPEDRLAAIHGIATCLSNRHKVGYFAGIFEHKTMNGLLWSKAPNAERLTKIEGFPSWSWASAKGNGFIPYVENEDTTLWMRWIGGFPSSNKIQDFKKRLNRQIHIAAPLLPLPLGRVFQENSPDDEKLFKFGANSPIWPGRRLGISLDYSESDLVYLEGAYAIMYHLRSTARAERELAAQSTVTMPAGHPNLSSENPIHIYIDHSNLTIGGQRAYRSSGMENGGPWNYEVLALRRIIMQKLDFIETPNPNSVRLNIYGADLPDNEQIDPLCQHGEVGSICECPRNGSGKEKQADTQLTADMVTEVIYTHFFLRDNYSQTFLQNNHDQSFPDQCVFVVISGGSDMIPAVRSAVEHGFHVHVWAWSRSLSSLFEVAKNRLAYPGRVRIHYLEDHLEELTQQTPHN</sequence>
<gene>
    <name evidence="3" type="ORF">FPOA_03772</name>
</gene>
<dbReference type="InterPro" id="IPR010730">
    <property type="entry name" value="HET"/>
</dbReference>
<evidence type="ECO:0000259" key="2">
    <source>
        <dbReference type="Pfam" id="PF06985"/>
    </source>
</evidence>